<dbReference type="EMBL" id="ML209097">
    <property type="protein sequence ID" value="TFK59042.1"/>
    <property type="molecule type" value="Genomic_DNA"/>
</dbReference>
<reference evidence="1 2" key="1">
    <citation type="journal article" date="2019" name="Nat. Ecol. Evol.">
        <title>Megaphylogeny resolves global patterns of mushroom evolution.</title>
        <authorList>
            <person name="Varga T."/>
            <person name="Krizsan K."/>
            <person name="Foldi C."/>
            <person name="Dima B."/>
            <person name="Sanchez-Garcia M."/>
            <person name="Sanchez-Ramirez S."/>
            <person name="Szollosi G.J."/>
            <person name="Szarkandi J.G."/>
            <person name="Papp V."/>
            <person name="Albert L."/>
            <person name="Andreopoulos W."/>
            <person name="Angelini C."/>
            <person name="Antonin V."/>
            <person name="Barry K.W."/>
            <person name="Bougher N.L."/>
            <person name="Buchanan P."/>
            <person name="Buyck B."/>
            <person name="Bense V."/>
            <person name="Catcheside P."/>
            <person name="Chovatia M."/>
            <person name="Cooper J."/>
            <person name="Damon W."/>
            <person name="Desjardin D."/>
            <person name="Finy P."/>
            <person name="Geml J."/>
            <person name="Haridas S."/>
            <person name="Hughes K."/>
            <person name="Justo A."/>
            <person name="Karasinski D."/>
            <person name="Kautmanova I."/>
            <person name="Kiss B."/>
            <person name="Kocsube S."/>
            <person name="Kotiranta H."/>
            <person name="LaButti K.M."/>
            <person name="Lechner B.E."/>
            <person name="Liimatainen K."/>
            <person name="Lipzen A."/>
            <person name="Lukacs Z."/>
            <person name="Mihaltcheva S."/>
            <person name="Morgado L.N."/>
            <person name="Niskanen T."/>
            <person name="Noordeloos M.E."/>
            <person name="Ohm R.A."/>
            <person name="Ortiz-Santana B."/>
            <person name="Ovrebo C."/>
            <person name="Racz N."/>
            <person name="Riley R."/>
            <person name="Savchenko A."/>
            <person name="Shiryaev A."/>
            <person name="Soop K."/>
            <person name="Spirin V."/>
            <person name="Szebenyi C."/>
            <person name="Tomsovsky M."/>
            <person name="Tulloss R.E."/>
            <person name="Uehling J."/>
            <person name="Grigoriev I.V."/>
            <person name="Vagvolgyi C."/>
            <person name="Papp T."/>
            <person name="Martin F.M."/>
            <person name="Miettinen O."/>
            <person name="Hibbett D.S."/>
            <person name="Nagy L.G."/>
        </authorList>
    </citation>
    <scope>NUCLEOTIDE SEQUENCE [LARGE SCALE GENOMIC DNA]</scope>
    <source>
        <strain evidence="1 2">NL-1719</strain>
    </source>
</reference>
<organism evidence="1 2">
    <name type="scientific">Pluteus cervinus</name>
    <dbReference type="NCBI Taxonomy" id="181527"/>
    <lineage>
        <taxon>Eukaryota</taxon>
        <taxon>Fungi</taxon>
        <taxon>Dikarya</taxon>
        <taxon>Basidiomycota</taxon>
        <taxon>Agaricomycotina</taxon>
        <taxon>Agaricomycetes</taxon>
        <taxon>Agaricomycetidae</taxon>
        <taxon>Agaricales</taxon>
        <taxon>Pluteineae</taxon>
        <taxon>Pluteaceae</taxon>
        <taxon>Pluteus</taxon>
    </lineage>
</organism>
<evidence type="ECO:0000313" key="2">
    <source>
        <dbReference type="Proteomes" id="UP000308600"/>
    </source>
</evidence>
<evidence type="ECO:0000313" key="1">
    <source>
        <dbReference type="EMBL" id="TFK59042.1"/>
    </source>
</evidence>
<sequence>MDCKNCEFKKRHFLCSICVKKILRHSQLQINQATIDRDEQIVKASKGLQFVEEPRARRAQLATHQRRVDDVMVALAKLRRNNEQSASLFSFLPAKPGLVWGYITNVAKTRRRCEGESKEKQPELSGQNLPIFSASSTFDPELVDLLG</sequence>
<name>A0ACD3A001_9AGAR</name>
<keyword evidence="2" id="KW-1185">Reference proteome</keyword>
<proteinExistence type="predicted"/>
<dbReference type="Proteomes" id="UP000308600">
    <property type="component" value="Unassembled WGS sequence"/>
</dbReference>
<protein>
    <submittedName>
        <fullName evidence="1">Uncharacterized protein</fullName>
    </submittedName>
</protein>
<accession>A0ACD3A001</accession>
<gene>
    <name evidence="1" type="ORF">BDN72DRAFT_648236</name>
</gene>